<dbReference type="InterPro" id="IPR029063">
    <property type="entry name" value="SAM-dependent_MTases_sf"/>
</dbReference>
<dbReference type="EMBL" id="QKZR01000003">
    <property type="protein sequence ID" value="PZX39619.1"/>
    <property type="molecule type" value="Genomic_DNA"/>
</dbReference>
<protein>
    <recommendedName>
        <fullName evidence="3">Phytanoyl-CoA dioxygenase</fullName>
    </recommendedName>
</protein>
<gene>
    <name evidence="1" type="ORF">LX97_01973</name>
</gene>
<dbReference type="RefSeq" id="WP_015363348.1">
    <property type="nucleotide sequence ID" value="NZ_QKZR01000003.1"/>
</dbReference>
<keyword evidence="2" id="KW-1185">Reference proteome</keyword>
<proteinExistence type="predicted"/>
<dbReference type="Gene3D" id="3.40.50.150">
    <property type="entry name" value="Vaccinia Virus protein VP39"/>
    <property type="match status" value="1"/>
</dbReference>
<evidence type="ECO:0000313" key="1">
    <source>
        <dbReference type="EMBL" id="PZX39619.1"/>
    </source>
</evidence>
<sequence length="332" mass="37899">MSKTNTLDLIKGLGSSIINEHLNQENLKISIDAIHQQFQKATDISGYDSKMEHLAAIPASKGKALGLNHAAQCLLDYHRTEKFVKAILIAIRNKREANPDKTVSIFYAGCGPYAPLFTLVAPHFKPEEVQFELLEINSSSVTAAQKLIEHLNLKAYLRNIHEADAITFQIEEPREFDILISETLDCMLFRECYVPILANLLPQFHEEITVIPQNVQIDLSFLTSSINEENNQEEKYGSIMNVREVLKDNALEQLLPSHVMNKKVPLAPYDMSRFERILIDTRVHVLNDIWLERGSSSLTIPFEIPLEQPFNFEFINFDYFIDPEIELKCGVE</sequence>
<dbReference type="Proteomes" id="UP000248584">
    <property type="component" value="Unassembled WGS sequence"/>
</dbReference>
<organism evidence="1 2">
    <name type="scientific">Nonlabens dokdonensis</name>
    <dbReference type="NCBI Taxonomy" id="328515"/>
    <lineage>
        <taxon>Bacteria</taxon>
        <taxon>Pseudomonadati</taxon>
        <taxon>Bacteroidota</taxon>
        <taxon>Flavobacteriia</taxon>
        <taxon>Flavobacteriales</taxon>
        <taxon>Flavobacteriaceae</taxon>
        <taxon>Nonlabens</taxon>
    </lineage>
</organism>
<name>A0ABX5PXA4_9FLAO</name>
<evidence type="ECO:0000313" key="2">
    <source>
        <dbReference type="Proteomes" id="UP000248584"/>
    </source>
</evidence>
<reference evidence="1 2" key="1">
    <citation type="submission" date="2018-06" db="EMBL/GenBank/DDBJ databases">
        <title>Genomic Encyclopedia of Archaeal and Bacterial Type Strains, Phase II (KMG-II): from individual species to whole genera.</title>
        <authorList>
            <person name="Goeker M."/>
        </authorList>
    </citation>
    <scope>NUCLEOTIDE SEQUENCE [LARGE SCALE GENOMIC DNA]</scope>
    <source>
        <strain evidence="1 2">DSM 17205</strain>
    </source>
</reference>
<accession>A0ABX5PXA4</accession>
<evidence type="ECO:0008006" key="3">
    <source>
        <dbReference type="Google" id="ProtNLM"/>
    </source>
</evidence>
<comment type="caution">
    <text evidence="1">The sequence shown here is derived from an EMBL/GenBank/DDBJ whole genome shotgun (WGS) entry which is preliminary data.</text>
</comment>